<gene>
    <name evidence="2" type="ORF">KP509_28G023700</name>
</gene>
<feature type="chain" id="PRO_5035810599" description="Secreted protein" evidence="1">
    <location>
        <begin position="31"/>
        <end position="78"/>
    </location>
</feature>
<dbReference type="Proteomes" id="UP000825935">
    <property type="component" value="Chromosome 28"/>
</dbReference>
<keyword evidence="1" id="KW-0732">Signal</keyword>
<protein>
    <recommendedName>
        <fullName evidence="4">Secreted protein</fullName>
    </recommendedName>
</protein>
<evidence type="ECO:0008006" key="4">
    <source>
        <dbReference type="Google" id="ProtNLM"/>
    </source>
</evidence>
<dbReference type="EMBL" id="CM035433">
    <property type="protein sequence ID" value="KAH7293384.1"/>
    <property type="molecule type" value="Genomic_DNA"/>
</dbReference>
<comment type="caution">
    <text evidence="2">The sequence shown here is derived from an EMBL/GenBank/DDBJ whole genome shotgun (WGS) entry which is preliminary data.</text>
</comment>
<organism evidence="2 3">
    <name type="scientific">Ceratopteris richardii</name>
    <name type="common">Triangle waterfern</name>
    <dbReference type="NCBI Taxonomy" id="49495"/>
    <lineage>
        <taxon>Eukaryota</taxon>
        <taxon>Viridiplantae</taxon>
        <taxon>Streptophyta</taxon>
        <taxon>Embryophyta</taxon>
        <taxon>Tracheophyta</taxon>
        <taxon>Polypodiopsida</taxon>
        <taxon>Polypodiidae</taxon>
        <taxon>Polypodiales</taxon>
        <taxon>Pteridineae</taxon>
        <taxon>Pteridaceae</taxon>
        <taxon>Parkerioideae</taxon>
        <taxon>Ceratopteris</taxon>
    </lineage>
</organism>
<proteinExistence type="predicted"/>
<name>A0A8T2RC73_CERRI</name>
<accession>A0A8T2RC73</accession>
<keyword evidence="3" id="KW-1185">Reference proteome</keyword>
<reference evidence="2" key="1">
    <citation type="submission" date="2021-08" db="EMBL/GenBank/DDBJ databases">
        <title>WGS assembly of Ceratopteris richardii.</title>
        <authorList>
            <person name="Marchant D.B."/>
            <person name="Chen G."/>
            <person name="Jenkins J."/>
            <person name="Shu S."/>
            <person name="Leebens-Mack J."/>
            <person name="Grimwood J."/>
            <person name="Schmutz J."/>
            <person name="Soltis P."/>
            <person name="Soltis D."/>
            <person name="Chen Z.-H."/>
        </authorList>
    </citation>
    <scope>NUCLEOTIDE SEQUENCE</scope>
    <source>
        <strain evidence="2">Whitten #5841</strain>
        <tissue evidence="2">Leaf</tissue>
    </source>
</reference>
<evidence type="ECO:0000313" key="2">
    <source>
        <dbReference type="EMBL" id="KAH7293384.1"/>
    </source>
</evidence>
<evidence type="ECO:0000313" key="3">
    <source>
        <dbReference type="Proteomes" id="UP000825935"/>
    </source>
</evidence>
<evidence type="ECO:0000256" key="1">
    <source>
        <dbReference type="SAM" id="SignalP"/>
    </source>
</evidence>
<sequence length="78" mass="8167">MEMPAFLRVAFLFTSAIFLGSLSGWSGAQATTVRLHNSCSYTVCAKYWVPNSSIGGACSQQAPGGVWSVGVWSVGSCS</sequence>
<feature type="signal peptide" evidence="1">
    <location>
        <begin position="1"/>
        <end position="30"/>
    </location>
</feature>
<dbReference type="AlphaFoldDB" id="A0A8T2RC73"/>